<dbReference type="Gene3D" id="3.80.10.10">
    <property type="entry name" value="Ribonuclease Inhibitor"/>
    <property type="match status" value="2"/>
</dbReference>
<dbReference type="InParanoid" id="A0A1D2VJQ7"/>
<evidence type="ECO:0000313" key="3">
    <source>
        <dbReference type="EMBL" id="ODV61861.1"/>
    </source>
</evidence>
<keyword evidence="1" id="KW-0433">Leucine-rich repeat</keyword>
<dbReference type="InterPro" id="IPR032675">
    <property type="entry name" value="LRR_dom_sf"/>
</dbReference>
<dbReference type="GeneID" id="30965880"/>
<gene>
    <name evidence="3" type="ORF">ASCRUDRAFT_7334</name>
</gene>
<protein>
    <submittedName>
        <fullName evidence="3">L domain-like protein</fullName>
    </submittedName>
</protein>
<proteinExistence type="predicted"/>
<dbReference type="Proteomes" id="UP000095038">
    <property type="component" value="Unassembled WGS sequence"/>
</dbReference>
<dbReference type="SMART" id="SM00365">
    <property type="entry name" value="LRR_SD22"/>
    <property type="match status" value="11"/>
</dbReference>
<dbReference type="Pfam" id="PF13855">
    <property type="entry name" value="LRR_8"/>
    <property type="match status" value="1"/>
</dbReference>
<dbReference type="RefSeq" id="XP_020048168.1">
    <property type="nucleotide sequence ID" value="XM_020192244.1"/>
</dbReference>
<evidence type="ECO:0000256" key="2">
    <source>
        <dbReference type="ARBA" id="ARBA00022737"/>
    </source>
</evidence>
<evidence type="ECO:0000256" key="1">
    <source>
        <dbReference type="ARBA" id="ARBA00022614"/>
    </source>
</evidence>
<dbReference type="Pfam" id="PF12799">
    <property type="entry name" value="LRR_4"/>
    <property type="match status" value="2"/>
</dbReference>
<sequence>MFFKKQIPIDIFLEIIAFLSNDRLWLFTLTDNVVIADSALNHLFGSVVLFDQRLEDYEKSVLQLFADSLDGVLVNFIDVKLLRLHLQVSKHFVLSFGRSFGKKRQLKILSSITSDMKSIKVFKLKNIYNLGSQTTNFNDFINGFLIQNSNTLQSFQISATDNCSEFSFIKKLPPSLNLEKFGLSFQEYEESDTSYQKSTFINDLVKKQIHLKLTHLNLLAINSEENSSTIFNQFDKFVEVKFLTFLNLSLNNLTSVPTLSYLVNLKKLVFQMNDIQKIENLNGLINLEILDLSKNQIQNIENLSSLINLRKLKLDQNEIKEIKNIDSLTKLKHLNLSLNELEKIKGLESLVALTYLDLSRNELVLIENLLNLKLLTYLNLESNQISDVSEISLLENIVYLNLSSNKIEEISDLFKLKNLRKLDLCSNEIKDTSKFNLFQNLQSLNLSMNKIDTFLVDLDTKLSTLKYLKLNSNNINAVQNIKELFDLESLELDGNKITEFSDEYASLKKLKNLSLSSNLIEKYKSNEIFESLKTLDLNHNLLKDFVIKNGCFPNIINLFLFSNNLEGIKFVDSVKECDFWLDLEILDLGNNSIKDLLWTKDIPASIRNKIDLSGNTVEAETC</sequence>
<dbReference type="PANTHER" id="PTHR46652:SF3">
    <property type="entry name" value="LEUCINE-RICH REPEAT-CONTAINING PROTEIN 9"/>
    <property type="match status" value="1"/>
</dbReference>
<keyword evidence="2" id="KW-0677">Repeat</keyword>
<dbReference type="PANTHER" id="PTHR46652">
    <property type="entry name" value="LEUCINE-RICH REPEAT AND IQ DOMAIN-CONTAINING PROTEIN 1-RELATED"/>
    <property type="match status" value="1"/>
</dbReference>
<reference evidence="4" key="1">
    <citation type="submission" date="2016-05" db="EMBL/GenBank/DDBJ databases">
        <title>Comparative genomics of biotechnologically important yeasts.</title>
        <authorList>
            <consortium name="DOE Joint Genome Institute"/>
            <person name="Riley R."/>
            <person name="Haridas S."/>
            <person name="Wolfe K.H."/>
            <person name="Lopes M.R."/>
            <person name="Hittinger C.T."/>
            <person name="Goker M."/>
            <person name="Salamov A."/>
            <person name="Wisecaver J."/>
            <person name="Long T.M."/>
            <person name="Aerts A.L."/>
            <person name="Barry K."/>
            <person name="Choi C."/>
            <person name="Clum A."/>
            <person name="Coughlan A.Y."/>
            <person name="Deshpande S."/>
            <person name="Douglass A.P."/>
            <person name="Hanson S.J."/>
            <person name="Klenk H.-P."/>
            <person name="Labutti K."/>
            <person name="Lapidus A."/>
            <person name="Lindquist E."/>
            <person name="Lipzen A."/>
            <person name="Meier-Kolthoff J.P."/>
            <person name="Ohm R.A."/>
            <person name="Otillar R.P."/>
            <person name="Pangilinan J."/>
            <person name="Peng Y."/>
            <person name="Rokas A."/>
            <person name="Rosa C.A."/>
            <person name="Scheuner C."/>
            <person name="Sibirny A.A."/>
            <person name="Slot J.C."/>
            <person name="Stielow J.B."/>
            <person name="Sun H."/>
            <person name="Kurtzman C.P."/>
            <person name="Blackwell M."/>
            <person name="Grigoriev I.V."/>
            <person name="Jeffries T.W."/>
        </authorList>
    </citation>
    <scope>NUCLEOTIDE SEQUENCE [LARGE SCALE GENOMIC DNA]</scope>
    <source>
        <strain evidence="4">DSM 1968</strain>
    </source>
</reference>
<dbReference type="Pfam" id="PF13516">
    <property type="entry name" value="LRR_6"/>
    <property type="match status" value="1"/>
</dbReference>
<dbReference type="InterPro" id="IPR025875">
    <property type="entry name" value="Leu-rich_rpt_4"/>
</dbReference>
<accession>A0A1D2VJQ7</accession>
<dbReference type="STRING" id="1344418.A0A1D2VJQ7"/>
<dbReference type="PROSITE" id="PS51450">
    <property type="entry name" value="LRR"/>
    <property type="match status" value="9"/>
</dbReference>
<organism evidence="3 4">
    <name type="scientific">Ascoidea rubescens DSM 1968</name>
    <dbReference type="NCBI Taxonomy" id="1344418"/>
    <lineage>
        <taxon>Eukaryota</taxon>
        <taxon>Fungi</taxon>
        <taxon>Dikarya</taxon>
        <taxon>Ascomycota</taxon>
        <taxon>Saccharomycotina</taxon>
        <taxon>Saccharomycetes</taxon>
        <taxon>Ascoideaceae</taxon>
        <taxon>Ascoidea</taxon>
    </lineage>
</organism>
<dbReference type="InterPro" id="IPR001611">
    <property type="entry name" value="Leu-rich_rpt"/>
</dbReference>
<dbReference type="OrthoDB" id="266138at2759"/>
<dbReference type="EMBL" id="KV454478">
    <property type="protein sequence ID" value="ODV61861.1"/>
    <property type="molecule type" value="Genomic_DNA"/>
</dbReference>
<dbReference type="SMART" id="SM00364">
    <property type="entry name" value="LRR_BAC"/>
    <property type="match status" value="3"/>
</dbReference>
<evidence type="ECO:0000313" key="4">
    <source>
        <dbReference type="Proteomes" id="UP000095038"/>
    </source>
</evidence>
<dbReference type="InterPro" id="IPR003591">
    <property type="entry name" value="Leu-rich_rpt_typical-subtyp"/>
</dbReference>
<dbReference type="SUPFAM" id="SSF52058">
    <property type="entry name" value="L domain-like"/>
    <property type="match status" value="1"/>
</dbReference>
<dbReference type="AlphaFoldDB" id="A0A1D2VJQ7"/>
<name>A0A1D2VJQ7_9ASCO</name>
<keyword evidence="4" id="KW-1185">Reference proteome</keyword>
<dbReference type="SMART" id="SM00369">
    <property type="entry name" value="LRR_TYP"/>
    <property type="match status" value="8"/>
</dbReference>
<dbReference type="InterPro" id="IPR050836">
    <property type="entry name" value="SDS22/Internalin_LRR"/>
</dbReference>